<keyword evidence="3" id="KW-1185">Reference proteome</keyword>
<evidence type="ECO:0000313" key="2">
    <source>
        <dbReference type="EMBL" id="BBX53422.1"/>
    </source>
</evidence>
<evidence type="ECO:0000313" key="3">
    <source>
        <dbReference type="Proteomes" id="UP000466785"/>
    </source>
</evidence>
<name>A0A6N4VCB2_9MYCO</name>
<proteinExistence type="predicted"/>
<dbReference type="Proteomes" id="UP000466785">
    <property type="component" value="Chromosome"/>
</dbReference>
<dbReference type="EMBL" id="AP022570">
    <property type="protein sequence ID" value="BBX53422.1"/>
    <property type="molecule type" value="Genomic_DNA"/>
</dbReference>
<protein>
    <submittedName>
        <fullName evidence="2">Uncharacterized protein</fullName>
    </submittedName>
</protein>
<evidence type="ECO:0000256" key="1">
    <source>
        <dbReference type="SAM" id="MobiDB-lite"/>
    </source>
</evidence>
<dbReference type="RefSeq" id="WP_163677631.1">
    <property type="nucleotide sequence ID" value="NZ_AP022570.1"/>
</dbReference>
<organism evidence="2 3">
    <name type="scientific">Mycolicibacterium poriferae</name>
    <dbReference type="NCBI Taxonomy" id="39694"/>
    <lineage>
        <taxon>Bacteria</taxon>
        <taxon>Bacillati</taxon>
        <taxon>Actinomycetota</taxon>
        <taxon>Actinomycetes</taxon>
        <taxon>Mycobacteriales</taxon>
        <taxon>Mycobacteriaceae</taxon>
        <taxon>Mycolicibacterium</taxon>
    </lineage>
</organism>
<dbReference type="KEGG" id="mpof:MPOR_44480"/>
<feature type="region of interest" description="Disordered" evidence="1">
    <location>
        <begin position="1"/>
        <end position="35"/>
    </location>
</feature>
<sequence>MGGEPIPVPEEVRENGQTITDVKAPTQLTDPDRTEHENLDIETGIWWATDGECVNCLKVRHDWLLQEQRKQLLVKLLEVSNAVDTMAPEDVTALREHLDRIMEVAR</sequence>
<dbReference type="AlphaFoldDB" id="A0A6N4VCB2"/>
<gene>
    <name evidence="2" type="ORF">MPOR_44480</name>
</gene>
<reference evidence="2 3" key="1">
    <citation type="journal article" date="2019" name="Emerg. Microbes Infect.">
        <title>Comprehensive subspecies identification of 175 nontuberculous mycobacteria species based on 7547 genomic profiles.</title>
        <authorList>
            <person name="Matsumoto Y."/>
            <person name="Kinjo T."/>
            <person name="Motooka D."/>
            <person name="Nabeya D."/>
            <person name="Jung N."/>
            <person name="Uechi K."/>
            <person name="Horii T."/>
            <person name="Iida T."/>
            <person name="Fujita J."/>
            <person name="Nakamura S."/>
        </authorList>
    </citation>
    <scope>NUCLEOTIDE SEQUENCE [LARGE SCALE GENOMIC DNA]</scope>
    <source>
        <strain evidence="2 3">JCM 12603</strain>
    </source>
</reference>
<accession>A0A6N4VCB2</accession>